<feature type="transmembrane region" description="Helical" evidence="3">
    <location>
        <begin position="435"/>
        <end position="457"/>
    </location>
</feature>
<dbReference type="RefSeq" id="WP_168621935.1">
    <property type="nucleotide sequence ID" value="NZ_JAAZQQ010000001.1"/>
</dbReference>
<gene>
    <name evidence="4" type="ORF">HCU73_03150</name>
</gene>
<reference evidence="4 5" key="1">
    <citation type="submission" date="2020-04" db="EMBL/GenBank/DDBJ databases">
        <authorList>
            <person name="Yoon J."/>
        </authorList>
    </citation>
    <scope>NUCLEOTIDE SEQUENCE [LARGE SCALE GENOMIC DNA]</scope>
    <source>
        <strain evidence="4 5">KMU-115</strain>
    </source>
</reference>
<evidence type="ECO:0000256" key="1">
    <source>
        <dbReference type="SAM" id="Coils"/>
    </source>
</evidence>
<feature type="transmembrane region" description="Helical" evidence="3">
    <location>
        <begin position="45"/>
        <end position="67"/>
    </location>
</feature>
<keyword evidence="3" id="KW-1133">Transmembrane helix</keyword>
<proteinExistence type="predicted"/>
<organism evidence="4 5">
    <name type="scientific">Roseicyclus persicicus</name>
    <dbReference type="NCBI Taxonomy" id="2650661"/>
    <lineage>
        <taxon>Bacteria</taxon>
        <taxon>Pseudomonadati</taxon>
        <taxon>Pseudomonadota</taxon>
        <taxon>Alphaproteobacteria</taxon>
        <taxon>Rhodobacterales</taxon>
        <taxon>Roseobacteraceae</taxon>
        <taxon>Roseicyclus</taxon>
    </lineage>
</organism>
<name>A0A7X6GWC6_9RHOB</name>
<feature type="coiled-coil region" evidence="1">
    <location>
        <begin position="349"/>
        <end position="407"/>
    </location>
</feature>
<dbReference type="PANTHER" id="PTHR32309">
    <property type="entry name" value="TYROSINE-PROTEIN KINASE"/>
    <property type="match status" value="1"/>
</dbReference>
<keyword evidence="3" id="KW-0472">Membrane</keyword>
<protein>
    <submittedName>
        <fullName evidence="4">Uncharacterized protein</fullName>
    </submittedName>
</protein>
<sequence>MNAVATPLPVDDLPDMTGAPLPEAPEPNPVAGVLRAMRGRWKATVGGAVLLGGVMAAGGYLSGVQLYESQAILRVFPQESNILYATGDDSVLRTFDSFVRAETTYVASHPVMARAVETLAAGRPDLAADLTVSDLTGSIEIRRSDSLIVLTTRSRDPGFAADKLEAVVGAYLAMNLEAEAARSEVRLAELFQREEELVTRLTDLRADQLEIGGEFGMSAISRAHVEKIAQIDALAIRLGEIETTLAALEADGGSTSVDGADQEIMRATLLDDIIGALGTERARLLGDLASLRVDFADRTNPRFEQRERSLVEEIAVVEAALEDRREQIRVLAQTGALTDTPTQSEEQSLAEIRSLRDRVAAQLETARAEARDLNRRRIDLDRVEQEIAAAEELLDETRRALEVIRVESGRALPGYTVLMSPPSEPVNPADDSRKMLAAGGLAGGAALALLIALILGLTERRVRFAETLTPVEHRLPVLQVSAAGEGDADAADRLRNELQLHPLRRPRLVGKAPVVAVVRAGAGETSELGRALAESYARARMKALFIEADLGMASDDAAEIGWSDLLSGQPVALPDASEGPGLWELSAGSAGLVDDRAVSAPMVRAALEKLVRSFDVIIVSGGSLQDRLSCQFLLSAADVGVLSLQPTDARAAVLGQVDRLDSLPRNGAVAVMRRALPGDPWLAVRT</sequence>
<dbReference type="Gene3D" id="3.40.50.300">
    <property type="entry name" value="P-loop containing nucleotide triphosphate hydrolases"/>
    <property type="match status" value="1"/>
</dbReference>
<dbReference type="Proteomes" id="UP000526408">
    <property type="component" value="Unassembled WGS sequence"/>
</dbReference>
<evidence type="ECO:0000313" key="5">
    <source>
        <dbReference type="Proteomes" id="UP000526408"/>
    </source>
</evidence>
<keyword evidence="3" id="KW-0812">Transmembrane</keyword>
<dbReference type="InterPro" id="IPR050445">
    <property type="entry name" value="Bact_polysacc_biosynth/exp"/>
</dbReference>
<dbReference type="AlphaFoldDB" id="A0A7X6GWC6"/>
<dbReference type="GO" id="GO:0004713">
    <property type="term" value="F:protein tyrosine kinase activity"/>
    <property type="evidence" value="ECO:0007669"/>
    <property type="project" value="TreeGrafter"/>
</dbReference>
<dbReference type="InterPro" id="IPR027417">
    <property type="entry name" value="P-loop_NTPase"/>
</dbReference>
<accession>A0A7X6GWC6</accession>
<keyword evidence="1" id="KW-0175">Coiled coil</keyword>
<dbReference type="EMBL" id="JAAZQQ010000001">
    <property type="protein sequence ID" value="NKX43576.1"/>
    <property type="molecule type" value="Genomic_DNA"/>
</dbReference>
<dbReference type="GO" id="GO:0005886">
    <property type="term" value="C:plasma membrane"/>
    <property type="evidence" value="ECO:0007669"/>
    <property type="project" value="TreeGrafter"/>
</dbReference>
<evidence type="ECO:0000256" key="3">
    <source>
        <dbReference type="SAM" id="Phobius"/>
    </source>
</evidence>
<comment type="caution">
    <text evidence="4">The sequence shown here is derived from an EMBL/GenBank/DDBJ whole genome shotgun (WGS) entry which is preliminary data.</text>
</comment>
<evidence type="ECO:0000313" key="4">
    <source>
        <dbReference type="EMBL" id="NKX43576.1"/>
    </source>
</evidence>
<keyword evidence="5" id="KW-1185">Reference proteome</keyword>
<feature type="region of interest" description="Disordered" evidence="2">
    <location>
        <begin position="1"/>
        <end position="27"/>
    </location>
</feature>
<evidence type="ECO:0000256" key="2">
    <source>
        <dbReference type="SAM" id="MobiDB-lite"/>
    </source>
</evidence>
<dbReference type="PANTHER" id="PTHR32309:SF13">
    <property type="entry name" value="FERRIC ENTEROBACTIN TRANSPORT PROTEIN FEPE"/>
    <property type="match status" value="1"/>
</dbReference>